<feature type="signal peptide" evidence="1">
    <location>
        <begin position="1"/>
        <end position="19"/>
    </location>
</feature>
<reference evidence="3 4" key="1">
    <citation type="submission" date="2020-01" db="EMBL/GenBank/DDBJ databases">
        <title>Genome analysis.</title>
        <authorList>
            <person name="Wu S."/>
            <person name="Wang G."/>
        </authorList>
    </citation>
    <scope>NUCLEOTIDE SEQUENCE [LARGE SCALE GENOMIC DNA]</scope>
    <source>
        <strain evidence="3 4">SYL130</strain>
    </source>
</reference>
<dbReference type="InterPro" id="IPR022409">
    <property type="entry name" value="PKD/Chitinase_dom"/>
</dbReference>
<dbReference type="SUPFAM" id="SSF49299">
    <property type="entry name" value="PKD domain"/>
    <property type="match status" value="2"/>
</dbReference>
<dbReference type="InterPro" id="IPR013783">
    <property type="entry name" value="Ig-like_fold"/>
</dbReference>
<dbReference type="InterPro" id="IPR035986">
    <property type="entry name" value="PKD_dom_sf"/>
</dbReference>
<dbReference type="EMBL" id="JAACJS010000015">
    <property type="protein sequence ID" value="NCI51528.1"/>
    <property type="molecule type" value="Genomic_DNA"/>
</dbReference>
<gene>
    <name evidence="3" type="ORF">GWC95_16485</name>
</gene>
<accession>A0ABW9ZWK0</accession>
<evidence type="ECO:0000313" key="3">
    <source>
        <dbReference type="EMBL" id="NCI51528.1"/>
    </source>
</evidence>
<dbReference type="RefSeq" id="WP_161819808.1">
    <property type="nucleotide sequence ID" value="NZ_JAACJS010000015.1"/>
</dbReference>
<dbReference type="SMART" id="SM00089">
    <property type="entry name" value="PKD"/>
    <property type="match status" value="3"/>
</dbReference>
<name>A0ABW9ZWK0_9BACT</name>
<dbReference type="Pfam" id="PF13585">
    <property type="entry name" value="CHU_C"/>
    <property type="match status" value="1"/>
</dbReference>
<proteinExistence type="predicted"/>
<dbReference type="Proteomes" id="UP000753802">
    <property type="component" value="Unassembled WGS sequence"/>
</dbReference>
<evidence type="ECO:0000259" key="2">
    <source>
        <dbReference type="PROSITE" id="PS50093"/>
    </source>
</evidence>
<dbReference type="PROSITE" id="PS50093">
    <property type="entry name" value="PKD"/>
    <property type="match status" value="2"/>
</dbReference>
<dbReference type="CDD" id="cd00146">
    <property type="entry name" value="PKD"/>
    <property type="match status" value="2"/>
</dbReference>
<organism evidence="3 4">
    <name type="scientific">Sediminibacterium roseum</name>
    <dbReference type="NCBI Taxonomy" id="1978412"/>
    <lineage>
        <taxon>Bacteria</taxon>
        <taxon>Pseudomonadati</taxon>
        <taxon>Bacteroidota</taxon>
        <taxon>Chitinophagia</taxon>
        <taxon>Chitinophagales</taxon>
        <taxon>Chitinophagaceae</taxon>
        <taxon>Sediminibacterium</taxon>
    </lineage>
</organism>
<evidence type="ECO:0000256" key="1">
    <source>
        <dbReference type="SAM" id="SignalP"/>
    </source>
</evidence>
<feature type="chain" id="PRO_5045342123" evidence="1">
    <location>
        <begin position="20"/>
        <end position="875"/>
    </location>
</feature>
<keyword evidence="1" id="KW-0732">Signal</keyword>
<dbReference type="InterPro" id="IPR026341">
    <property type="entry name" value="T9SS_type_B"/>
</dbReference>
<dbReference type="Gene3D" id="2.60.40.10">
    <property type="entry name" value="Immunoglobulins"/>
    <property type="match status" value="2"/>
</dbReference>
<sequence>MKKYFFIVVFFLLCISATARHVAGGEIMYQYVGAGTTPGTSVYLITMRLFRDCESPGPRLESEVINVGFYSKGVLVTTLSLPKPTDVTTLSLNTSKFPCLVGDPRVCYQMAVSQATIVLRDTEDGYTVVRHGKDRIDYINNLSQETSVGSTYVTKIPGTNVLGAGHNSSPRFNVRDTALVCSSKKFVLDFGATDEDGDSLSYSFCEGYGSSIRSESQPPSTLTLEGLPYGGGFTGDMPLGAGVTIDPRTGIISGIVPPVGRTTAGTRDKNGYVVSVCITEWRNGKIISEHRKDFILKTQSCDFVEADLPDKIVQCKDTTIVHFENQSTSSAITGYLWEFGDKAGSSSTLPLVDFNYADTGRFMVRLTVHGPKGCVGVDSAEVVVYPGFKPGFGVAGACYFLPYRFIDSTTSKYGTPNSWRWNFGDASTTADISSLKNPTYKYKDPGTKNIGLVVSDSKGCIDSVYKDFVVRDKPEVHLPFKDTLICAIDTLAIPMTDPGTYSWSPNKNILFGNTGTPLVFPKDTTRYIVTLSNQGCTNSDTVTINVLQSITVELGKDSLICSTDKIELHPVSHGLQYQWASSTGEKLPPVKYPAAQPLVDTKYYVTANLGKCQARDTVTIRSVPYPSVTVGPDTAICIGSRAQLHSIVKAAYINWTPSATLVGFTTKNPVAGPSRTTTYVAYVRDTLGCPKIVSDSITVIVAPPVHAFAGNDTTATVGQPLRLQATGGVTYSWSPESYLSATNIADPTAIFSNEADTIRYYVRVTDQYGCFADDDVLVRIFRTGPDILVPTGFTPNTDGKNDVLQPVTIGIAKLNFFQVYNRLGQLLFNTTEFGKGWDGRFNGAEQPSGTYVFQARGVDYTGKVVYRKGTVVLIR</sequence>
<comment type="caution">
    <text evidence="3">The sequence shown here is derived from an EMBL/GenBank/DDBJ whole genome shotgun (WGS) entry which is preliminary data.</text>
</comment>
<dbReference type="NCBIfam" id="TIGR04131">
    <property type="entry name" value="Bac_Flav_CTERM"/>
    <property type="match status" value="1"/>
</dbReference>
<dbReference type="Pfam" id="PF18911">
    <property type="entry name" value="PKD_4"/>
    <property type="match status" value="2"/>
</dbReference>
<dbReference type="InterPro" id="IPR000601">
    <property type="entry name" value="PKD_dom"/>
</dbReference>
<evidence type="ECO:0000313" key="4">
    <source>
        <dbReference type="Proteomes" id="UP000753802"/>
    </source>
</evidence>
<feature type="domain" description="PKD" evidence="2">
    <location>
        <begin position="414"/>
        <end position="459"/>
    </location>
</feature>
<feature type="domain" description="PKD" evidence="2">
    <location>
        <begin position="321"/>
        <end position="384"/>
    </location>
</feature>
<keyword evidence="4" id="KW-1185">Reference proteome</keyword>
<protein>
    <submittedName>
        <fullName evidence="3">PKD domain-containing protein</fullName>
    </submittedName>
</protein>